<protein>
    <submittedName>
        <fullName evidence="1">Uncharacterized protein</fullName>
    </submittedName>
</protein>
<accession>A0A8T0KU32</accession>
<proteinExistence type="predicted"/>
<evidence type="ECO:0000313" key="1">
    <source>
        <dbReference type="EMBL" id="KAG2402961.1"/>
    </source>
</evidence>
<organism evidence="1 2">
    <name type="scientific">Phaseolus angularis</name>
    <name type="common">Azuki bean</name>
    <name type="synonym">Vigna angularis</name>
    <dbReference type="NCBI Taxonomy" id="3914"/>
    <lineage>
        <taxon>Eukaryota</taxon>
        <taxon>Viridiplantae</taxon>
        <taxon>Streptophyta</taxon>
        <taxon>Embryophyta</taxon>
        <taxon>Tracheophyta</taxon>
        <taxon>Spermatophyta</taxon>
        <taxon>Magnoliopsida</taxon>
        <taxon>eudicotyledons</taxon>
        <taxon>Gunneridae</taxon>
        <taxon>Pentapetalae</taxon>
        <taxon>rosids</taxon>
        <taxon>fabids</taxon>
        <taxon>Fabales</taxon>
        <taxon>Fabaceae</taxon>
        <taxon>Papilionoideae</taxon>
        <taxon>50 kb inversion clade</taxon>
        <taxon>NPAAA clade</taxon>
        <taxon>indigoferoid/millettioid clade</taxon>
        <taxon>Phaseoleae</taxon>
        <taxon>Vigna</taxon>
    </lineage>
</organism>
<sequence length="230" mass="25570">MRNLLVCVVCVISDDLCQLYQHWLRLVDAYHHIRAASLEISPQFDDGLDKEGGVVRVGLVEVEDKLFVLMGLTQGGREDIKEALERFREAIERKVWDVDEAWVITLTLVVYFTSLDDTMCLAKSILLSRFPLSPLSPPSSPSSLRHEKPPGFNDGLAKEEGVLRVGLVVVRGKIFVVGRVEVVDKEDKEGFTVGGCDTLVIEYVVAKLDYNDATERDRVRGIIGAVGLEG</sequence>
<dbReference type="EMBL" id="JABFOF010000003">
    <property type="protein sequence ID" value="KAG2402961.1"/>
    <property type="molecule type" value="Genomic_DNA"/>
</dbReference>
<dbReference type="Proteomes" id="UP000743370">
    <property type="component" value="Unassembled WGS sequence"/>
</dbReference>
<reference evidence="1 2" key="1">
    <citation type="submission" date="2020-05" db="EMBL/GenBank/DDBJ databases">
        <title>Vigna angularis (adzuki bean) Var. LongXiaoDou No. 4 denovo assembly.</title>
        <authorList>
            <person name="Xiang H."/>
        </authorList>
    </citation>
    <scope>NUCLEOTIDE SEQUENCE [LARGE SCALE GENOMIC DNA]</scope>
    <source>
        <tissue evidence="1">Leaf</tissue>
    </source>
</reference>
<gene>
    <name evidence="1" type="ORF">HKW66_Vig0247690</name>
</gene>
<evidence type="ECO:0000313" key="2">
    <source>
        <dbReference type="Proteomes" id="UP000743370"/>
    </source>
</evidence>
<dbReference type="AlphaFoldDB" id="A0A8T0KU32"/>
<comment type="caution">
    <text evidence="1">The sequence shown here is derived from an EMBL/GenBank/DDBJ whole genome shotgun (WGS) entry which is preliminary data.</text>
</comment>
<name>A0A8T0KU32_PHAAN</name>